<keyword evidence="3" id="KW-1185">Reference proteome</keyword>
<name>A0A1L9B9F6_9BACT</name>
<organism evidence="2 3">
    <name type="scientific">Cystobacter ferrugineus</name>
    <dbReference type="NCBI Taxonomy" id="83449"/>
    <lineage>
        <taxon>Bacteria</taxon>
        <taxon>Pseudomonadati</taxon>
        <taxon>Myxococcota</taxon>
        <taxon>Myxococcia</taxon>
        <taxon>Myxococcales</taxon>
        <taxon>Cystobacterineae</taxon>
        <taxon>Archangiaceae</taxon>
        <taxon>Cystobacter</taxon>
    </lineage>
</organism>
<reference evidence="2 3" key="2">
    <citation type="submission" date="2016-12" db="EMBL/GenBank/DDBJ databases">
        <title>Draft Genome Sequence of Cystobacter ferrugineus Strain Cbfe23.</title>
        <authorList>
            <person name="Akbar S."/>
            <person name="Dowd S.E."/>
            <person name="Stevens D.C."/>
        </authorList>
    </citation>
    <scope>NUCLEOTIDE SEQUENCE [LARGE SCALE GENOMIC DNA]</scope>
    <source>
        <strain evidence="2 3">Cbfe23</strain>
    </source>
</reference>
<feature type="transmembrane region" description="Helical" evidence="1">
    <location>
        <begin position="20"/>
        <end position="37"/>
    </location>
</feature>
<accession>A0A1L9B9F6</accession>
<dbReference type="AlphaFoldDB" id="A0A1L9B9F6"/>
<gene>
    <name evidence="2" type="ORF">BON30_21850</name>
</gene>
<reference evidence="3" key="1">
    <citation type="submission" date="2016-11" db="EMBL/GenBank/DDBJ databases">
        <authorList>
            <person name="Shukria A."/>
            <person name="Stevens D.C."/>
        </authorList>
    </citation>
    <scope>NUCLEOTIDE SEQUENCE [LARGE SCALE GENOMIC DNA]</scope>
    <source>
        <strain evidence="3">Cbfe23</strain>
    </source>
</reference>
<comment type="caution">
    <text evidence="2">The sequence shown here is derived from an EMBL/GenBank/DDBJ whole genome shotgun (WGS) entry which is preliminary data.</text>
</comment>
<evidence type="ECO:0000313" key="2">
    <source>
        <dbReference type="EMBL" id="OJH38868.1"/>
    </source>
</evidence>
<keyword evidence="1" id="KW-0472">Membrane</keyword>
<protein>
    <submittedName>
        <fullName evidence="2">Uncharacterized protein</fullName>
    </submittedName>
</protein>
<dbReference type="EMBL" id="MPIN01000005">
    <property type="protein sequence ID" value="OJH38868.1"/>
    <property type="molecule type" value="Genomic_DNA"/>
</dbReference>
<evidence type="ECO:0000256" key="1">
    <source>
        <dbReference type="SAM" id="Phobius"/>
    </source>
</evidence>
<proteinExistence type="predicted"/>
<feature type="transmembrane region" description="Helical" evidence="1">
    <location>
        <begin position="58"/>
        <end position="77"/>
    </location>
</feature>
<keyword evidence="1" id="KW-1133">Transmembrane helix</keyword>
<sequence>MQSGVVEEPATNVPPRKPNALALILALSLLTPSMVRVSVAKKATTPPRLPSQGSATMLLKALIVTVVYSGTTMTWVTRAL</sequence>
<evidence type="ECO:0000313" key="3">
    <source>
        <dbReference type="Proteomes" id="UP000182229"/>
    </source>
</evidence>
<keyword evidence="1" id="KW-0812">Transmembrane</keyword>
<dbReference type="Proteomes" id="UP000182229">
    <property type="component" value="Unassembled WGS sequence"/>
</dbReference>